<dbReference type="AlphaFoldDB" id="A0A3D9T1U1"/>
<evidence type="ECO:0000313" key="2">
    <source>
        <dbReference type="Proteomes" id="UP000256661"/>
    </source>
</evidence>
<comment type="caution">
    <text evidence="1">The sequence shown here is derived from an EMBL/GenBank/DDBJ whole genome shotgun (WGS) entry which is preliminary data.</text>
</comment>
<dbReference type="EMBL" id="QTTT01000001">
    <property type="protein sequence ID" value="REF00294.1"/>
    <property type="molecule type" value="Genomic_DNA"/>
</dbReference>
<proteinExistence type="predicted"/>
<sequence>MLLPATSPQTHSLECVRIDDHAESHKWTAVPGTAVGTLLDQEAAELLDVVASIPTGDVMRCFMPGYGIRARSADGLILFEIAFCFQCNNALVLQPEPHKRQDLVGFKVDSRRGQELLARFRAF</sequence>
<name>A0A3D9T1U1_9ACTN</name>
<dbReference type="Proteomes" id="UP000256661">
    <property type="component" value="Unassembled WGS sequence"/>
</dbReference>
<dbReference type="RefSeq" id="WP_170177813.1">
    <property type="nucleotide sequence ID" value="NZ_QTTT01000001.1"/>
</dbReference>
<keyword evidence="2" id="KW-1185">Reference proteome</keyword>
<accession>A0A3D9T1U1</accession>
<gene>
    <name evidence="1" type="ORF">DFJ69_5824</name>
</gene>
<organism evidence="1 2">
    <name type="scientific">Thermomonospora umbrina</name>
    <dbReference type="NCBI Taxonomy" id="111806"/>
    <lineage>
        <taxon>Bacteria</taxon>
        <taxon>Bacillati</taxon>
        <taxon>Actinomycetota</taxon>
        <taxon>Actinomycetes</taxon>
        <taxon>Streptosporangiales</taxon>
        <taxon>Thermomonosporaceae</taxon>
        <taxon>Thermomonospora</taxon>
    </lineage>
</organism>
<evidence type="ECO:0000313" key="1">
    <source>
        <dbReference type="EMBL" id="REF00294.1"/>
    </source>
</evidence>
<protein>
    <submittedName>
        <fullName evidence="1">Uncharacterized protein</fullName>
    </submittedName>
</protein>
<reference evidence="1 2" key="1">
    <citation type="submission" date="2018-08" db="EMBL/GenBank/DDBJ databases">
        <title>Sequencing the genomes of 1000 actinobacteria strains.</title>
        <authorList>
            <person name="Klenk H.-P."/>
        </authorList>
    </citation>
    <scope>NUCLEOTIDE SEQUENCE [LARGE SCALE GENOMIC DNA]</scope>
    <source>
        <strain evidence="1 2">DSM 43927</strain>
    </source>
</reference>